<feature type="transmembrane region" description="Helical" evidence="7">
    <location>
        <begin position="71"/>
        <end position="89"/>
    </location>
</feature>
<comment type="similarity">
    <text evidence="2">Belongs to the peptidase A24 family.</text>
</comment>
<evidence type="ECO:0000256" key="4">
    <source>
        <dbReference type="ARBA" id="ARBA00022692"/>
    </source>
</evidence>
<dbReference type="AlphaFoldDB" id="A0A2M6WXP6"/>
<feature type="transmembrane region" description="Helical" evidence="7">
    <location>
        <begin position="191"/>
        <end position="210"/>
    </location>
</feature>
<protein>
    <recommendedName>
        <fullName evidence="12">Prepilin peptidase</fullName>
    </recommendedName>
</protein>
<evidence type="ECO:0000259" key="8">
    <source>
        <dbReference type="Pfam" id="PF01478"/>
    </source>
</evidence>
<organism evidence="10 11">
    <name type="scientific">Candidatus Berkelbacteria bacterium CG10_big_fil_rev_8_21_14_0_10_41_12</name>
    <dbReference type="NCBI Taxonomy" id="1974513"/>
    <lineage>
        <taxon>Bacteria</taxon>
        <taxon>Candidatus Berkelbacteria</taxon>
    </lineage>
</organism>
<name>A0A2M6WXP6_9BACT</name>
<feature type="domain" description="Prepilin peptidase A24 N-terminal" evidence="9">
    <location>
        <begin position="8"/>
        <end position="89"/>
    </location>
</feature>
<keyword evidence="4 7" id="KW-0812">Transmembrane</keyword>
<dbReference type="Gene3D" id="1.20.120.1220">
    <property type="match status" value="1"/>
</dbReference>
<dbReference type="GO" id="GO:0005886">
    <property type="term" value="C:plasma membrane"/>
    <property type="evidence" value="ECO:0007669"/>
    <property type="project" value="UniProtKB-SubCell"/>
</dbReference>
<dbReference type="PANTHER" id="PTHR30487:SF0">
    <property type="entry name" value="PREPILIN LEADER PEPTIDASE_N-METHYLTRANSFERASE-RELATED"/>
    <property type="match status" value="1"/>
</dbReference>
<dbReference type="GO" id="GO:0006465">
    <property type="term" value="P:signal peptide processing"/>
    <property type="evidence" value="ECO:0007669"/>
    <property type="project" value="TreeGrafter"/>
</dbReference>
<evidence type="ECO:0000256" key="3">
    <source>
        <dbReference type="ARBA" id="ARBA00022475"/>
    </source>
</evidence>
<evidence type="ECO:0000313" key="10">
    <source>
        <dbReference type="EMBL" id="PIT97559.1"/>
    </source>
</evidence>
<dbReference type="InterPro" id="IPR000045">
    <property type="entry name" value="Prepilin_IV_endopep_pep"/>
</dbReference>
<dbReference type="InterPro" id="IPR050882">
    <property type="entry name" value="Prepilin_peptidase/N-MTase"/>
</dbReference>
<dbReference type="Pfam" id="PF06750">
    <property type="entry name" value="A24_N_bact"/>
    <property type="match status" value="1"/>
</dbReference>
<gene>
    <name evidence="10" type="ORF">COT77_00820</name>
</gene>
<keyword evidence="3" id="KW-1003">Cell membrane</keyword>
<dbReference type="EMBL" id="PEZV01000005">
    <property type="protein sequence ID" value="PIT97559.1"/>
    <property type="molecule type" value="Genomic_DNA"/>
</dbReference>
<evidence type="ECO:0000313" key="11">
    <source>
        <dbReference type="Proteomes" id="UP000228596"/>
    </source>
</evidence>
<evidence type="ECO:0000259" key="9">
    <source>
        <dbReference type="Pfam" id="PF06750"/>
    </source>
</evidence>
<evidence type="ECO:0000256" key="6">
    <source>
        <dbReference type="ARBA" id="ARBA00023136"/>
    </source>
</evidence>
<dbReference type="PANTHER" id="PTHR30487">
    <property type="entry name" value="TYPE 4 PREPILIN-LIKE PROTEINS LEADER PEPTIDE-PROCESSING ENZYME"/>
    <property type="match status" value="1"/>
</dbReference>
<dbReference type="Pfam" id="PF01478">
    <property type="entry name" value="Peptidase_A24"/>
    <property type="match status" value="1"/>
</dbReference>
<feature type="transmembrane region" description="Helical" evidence="7">
    <location>
        <begin position="147"/>
        <end position="164"/>
    </location>
</feature>
<feature type="transmembrane region" description="Helical" evidence="7">
    <location>
        <begin position="95"/>
        <end position="116"/>
    </location>
</feature>
<evidence type="ECO:0000256" key="5">
    <source>
        <dbReference type="ARBA" id="ARBA00022989"/>
    </source>
</evidence>
<keyword evidence="6 7" id="KW-0472">Membrane</keyword>
<dbReference type="GO" id="GO:0004190">
    <property type="term" value="F:aspartic-type endopeptidase activity"/>
    <property type="evidence" value="ECO:0007669"/>
    <property type="project" value="InterPro"/>
</dbReference>
<evidence type="ECO:0000256" key="7">
    <source>
        <dbReference type="SAM" id="Phobius"/>
    </source>
</evidence>
<feature type="transmembrane region" description="Helical" evidence="7">
    <location>
        <begin position="169"/>
        <end position="185"/>
    </location>
</feature>
<reference evidence="11" key="1">
    <citation type="submission" date="2017-09" db="EMBL/GenBank/DDBJ databases">
        <title>Depth-based differentiation of microbial function through sediment-hosted aquifers and enrichment of novel symbionts in the deep terrestrial subsurface.</title>
        <authorList>
            <person name="Probst A.J."/>
            <person name="Ladd B."/>
            <person name="Jarett J.K."/>
            <person name="Geller-Mcgrath D.E."/>
            <person name="Sieber C.M.K."/>
            <person name="Emerson J.B."/>
            <person name="Anantharaman K."/>
            <person name="Thomas B.C."/>
            <person name="Malmstrom R."/>
            <person name="Stieglmeier M."/>
            <person name="Klingl A."/>
            <person name="Woyke T."/>
            <person name="Ryan C.M."/>
            <person name="Banfield J.F."/>
        </authorList>
    </citation>
    <scope>NUCLEOTIDE SEQUENCE [LARGE SCALE GENOMIC DNA]</scope>
</reference>
<keyword evidence="5 7" id="KW-1133">Transmembrane helix</keyword>
<proteinExistence type="inferred from homology"/>
<sequence length="246" mass="27228">MIIIVLIVLSLFWGSFLGVLASRRTIGASALWGRSKCLKCKKTLNWFELIPIISFLFLKGKCSGCRKRISYFYPVVEILTVVIVLLAIISENNIVATIILIFAYSVMLVGSIRDILWQEVESWILIAIVVLSLAYALASRGFVIQDLVISLVGGIIIPLLFVVLSHEKWMGWGDVFFAAALGLILGQKYVYWGIVSSFIIGGLFAIILIATGRANLKSRISFGPFIFVAVLIVKLLSVLTTGFFPY</sequence>
<evidence type="ECO:0000256" key="2">
    <source>
        <dbReference type="ARBA" id="ARBA00005801"/>
    </source>
</evidence>
<evidence type="ECO:0008006" key="12">
    <source>
        <dbReference type="Google" id="ProtNLM"/>
    </source>
</evidence>
<feature type="transmembrane region" description="Helical" evidence="7">
    <location>
        <begin position="222"/>
        <end position="244"/>
    </location>
</feature>
<dbReference type="InterPro" id="IPR010627">
    <property type="entry name" value="Prepilin_pept_A24_N"/>
</dbReference>
<evidence type="ECO:0000256" key="1">
    <source>
        <dbReference type="ARBA" id="ARBA00004651"/>
    </source>
</evidence>
<comment type="subcellular location">
    <subcellularLocation>
        <location evidence="1">Cell membrane</location>
        <topology evidence="1">Multi-pass membrane protein</topology>
    </subcellularLocation>
</comment>
<feature type="domain" description="Prepilin type IV endopeptidase peptidase" evidence="8">
    <location>
        <begin position="101"/>
        <end position="206"/>
    </location>
</feature>
<feature type="transmembrane region" description="Helical" evidence="7">
    <location>
        <begin position="123"/>
        <end position="141"/>
    </location>
</feature>
<accession>A0A2M6WXP6</accession>
<dbReference type="Proteomes" id="UP000228596">
    <property type="component" value="Unassembled WGS sequence"/>
</dbReference>
<comment type="caution">
    <text evidence="10">The sequence shown here is derived from an EMBL/GenBank/DDBJ whole genome shotgun (WGS) entry which is preliminary data.</text>
</comment>